<dbReference type="AlphaFoldDB" id="A0A0I9U3S3"/>
<evidence type="ECO:0000256" key="2">
    <source>
        <dbReference type="SAM" id="Phobius"/>
    </source>
</evidence>
<evidence type="ECO:0000313" key="3">
    <source>
        <dbReference type="EMBL" id="ORW34380.1"/>
    </source>
</evidence>
<keyword evidence="2" id="KW-0472">Membrane</keyword>
<feature type="transmembrane region" description="Helical" evidence="2">
    <location>
        <begin position="31"/>
        <end position="48"/>
    </location>
</feature>
<keyword evidence="4" id="KW-1185">Reference proteome</keyword>
<sequence>MRVVFGVAFIAIMGAVFTVMTAVIFVTQHLFASAVIAGVTAAALVSIARRRRKARCSHPAPGYLAVSARTQPHPVRGTPTQMSSAAVPARRHRPALAPRSVS</sequence>
<protein>
    <submittedName>
        <fullName evidence="3">Uncharacterized protein</fullName>
    </submittedName>
</protein>
<evidence type="ECO:0000313" key="4">
    <source>
        <dbReference type="Proteomes" id="UP000193781"/>
    </source>
</evidence>
<proteinExistence type="predicted"/>
<accession>A0A0I9U3S3</accession>
<dbReference type="Proteomes" id="UP000193781">
    <property type="component" value="Unassembled WGS sequence"/>
</dbReference>
<keyword evidence="2" id="KW-1133">Transmembrane helix</keyword>
<dbReference type="OrthoDB" id="4740448at2"/>
<dbReference type="RefSeq" id="WP_047323677.1">
    <property type="nucleotide sequence ID" value="NZ_JACKSS010000026.1"/>
</dbReference>
<feature type="transmembrane region" description="Helical" evidence="2">
    <location>
        <begin position="7"/>
        <end position="25"/>
    </location>
</feature>
<comment type="caution">
    <text evidence="3">The sequence shown here is derived from an EMBL/GenBank/DDBJ whole genome shotgun (WGS) entry which is preliminary data.</text>
</comment>
<gene>
    <name evidence="3" type="ORF">AWC17_24295</name>
</gene>
<evidence type="ECO:0000256" key="1">
    <source>
        <dbReference type="SAM" id="MobiDB-lite"/>
    </source>
</evidence>
<keyword evidence="2" id="KW-0812">Transmembrane</keyword>
<organism evidence="3 4">
    <name type="scientific">Mycobacterium nebraskense</name>
    <dbReference type="NCBI Taxonomy" id="244292"/>
    <lineage>
        <taxon>Bacteria</taxon>
        <taxon>Bacillati</taxon>
        <taxon>Actinomycetota</taxon>
        <taxon>Actinomycetes</taxon>
        <taxon>Mycobacteriales</taxon>
        <taxon>Mycobacteriaceae</taxon>
        <taxon>Mycobacterium</taxon>
    </lineage>
</organism>
<dbReference type="EMBL" id="LQPH01000021">
    <property type="protein sequence ID" value="ORW34380.1"/>
    <property type="molecule type" value="Genomic_DNA"/>
</dbReference>
<feature type="region of interest" description="Disordered" evidence="1">
    <location>
        <begin position="67"/>
        <end position="102"/>
    </location>
</feature>
<name>A0A0I9U3S3_9MYCO</name>
<reference evidence="3 4" key="1">
    <citation type="submission" date="2016-01" db="EMBL/GenBank/DDBJ databases">
        <title>The new phylogeny of the genus Mycobacterium.</title>
        <authorList>
            <person name="Tarcisio F."/>
            <person name="Conor M."/>
            <person name="Antonella G."/>
            <person name="Elisabetta G."/>
            <person name="Giulia F.S."/>
            <person name="Sara T."/>
            <person name="Anna F."/>
            <person name="Clotilde B."/>
            <person name="Roberto B."/>
            <person name="Veronica D.S."/>
            <person name="Fabio R."/>
            <person name="Monica P."/>
            <person name="Olivier J."/>
            <person name="Enrico T."/>
            <person name="Nicola S."/>
        </authorList>
    </citation>
    <scope>NUCLEOTIDE SEQUENCE [LARGE SCALE GENOMIC DNA]</scope>
    <source>
        <strain evidence="3 4">DSM 44803</strain>
    </source>
</reference>